<keyword evidence="2" id="KW-1185">Reference proteome</keyword>
<accession>A0AC60PFK5</accession>
<comment type="caution">
    <text evidence="1">The sequence shown here is derived from an EMBL/GenBank/DDBJ whole genome shotgun (WGS) entry which is preliminary data.</text>
</comment>
<proteinExistence type="predicted"/>
<gene>
    <name evidence="1" type="ORF">HPB47_004473</name>
</gene>
<organism evidence="1 2">
    <name type="scientific">Ixodes persulcatus</name>
    <name type="common">Taiga tick</name>
    <dbReference type="NCBI Taxonomy" id="34615"/>
    <lineage>
        <taxon>Eukaryota</taxon>
        <taxon>Metazoa</taxon>
        <taxon>Ecdysozoa</taxon>
        <taxon>Arthropoda</taxon>
        <taxon>Chelicerata</taxon>
        <taxon>Arachnida</taxon>
        <taxon>Acari</taxon>
        <taxon>Parasitiformes</taxon>
        <taxon>Ixodida</taxon>
        <taxon>Ixodoidea</taxon>
        <taxon>Ixodidae</taxon>
        <taxon>Ixodinae</taxon>
        <taxon>Ixodes</taxon>
    </lineage>
</organism>
<name>A0AC60PFK5_IXOPE</name>
<evidence type="ECO:0000313" key="1">
    <source>
        <dbReference type="EMBL" id="KAG0418958.1"/>
    </source>
</evidence>
<evidence type="ECO:0000313" key="2">
    <source>
        <dbReference type="Proteomes" id="UP000805193"/>
    </source>
</evidence>
<reference evidence="1 2" key="1">
    <citation type="journal article" date="2020" name="Cell">
        <title>Large-Scale Comparative Analyses of Tick Genomes Elucidate Their Genetic Diversity and Vector Capacities.</title>
        <authorList>
            <consortium name="Tick Genome and Microbiome Consortium (TIGMIC)"/>
            <person name="Jia N."/>
            <person name="Wang J."/>
            <person name="Shi W."/>
            <person name="Du L."/>
            <person name="Sun Y."/>
            <person name="Zhan W."/>
            <person name="Jiang J.F."/>
            <person name="Wang Q."/>
            <person name="Zhang B."/>
            <person name="Ji P."/>
            <person name="Bell-Sakyi L."/>
            <person name="Cui X.M."/>
            <person name="Yuan T.T."/>
            <person name="Jiang B.G."/>
            <person name="Yang W.F."/>
            <person name="Lam T.T."/>
            <person name="Chang Q.C."/>
            <person name="Ding S.J."/>
            <person name="Wang X.J."/>
            <person name="Zhu J.G."/>
            <person name="Ruan X.D."/>
            <person name="Zhao L."/>
            <person name="Wei J.T."/>
            <person name="Ye R.Z."/>
            <person name="Que T.C."/>
            <person name="Du C.H."/>
            <person name="Zhou Y.H."/>
            <person name="Cheng J.X."/>
            <person name="Dai P.F."/>
            <person name="Guo W.B."/>
            <person name="Han X.H."/>
            <person name="Huang E.J."/>
            <person name="Li L.F."/>
            <person name="Wei W."/>
            <person name="Gao Y.C."/>
            <person name="Liu J.Z."/>
            <person name="Shao H.Z."/>
            <person name="Wang X."/>
            <person name="Wang C.C."/>
            <person name="Yang T.C."/>
            <person name="Huo Q.B."/>
            <person name="Li W."/>
            <person name="Chen H.Y."/>
            <person name="Chen S.E."/>
            <person name="Zhou L.G."/>
            <person name="Ni X.B."/>
            <person name="Tian J.H."/>
            <person name="Sheng Y."/>
            <person name="Liu T."/>
            <person name="Pan Y.S."/>
            <person name="Xia L.Y."/>
            <person name="Li J."/>
            <person name="Zhao F."/>
            <person name="Cao W.C."/>
        </authorList>
    </citation>
    <scope>NUCLEOTIDE SEQUENCE [LARGE SCALE GENOMIC DNA]</scope>
    <source>
        <strain evidence="1">Iper-2018</strain>
    </source>
</reference>
<dbReference type="EMBL" id="JABSTQ010010683">
    <property type="protein sequence ID" value="KAG0418958.1"/>
    <property type="molecule type" value="Genomic_DNA"/>
</dbReference>
<dbReference type="Proteomes" id="UP000805193">
    <property type="component" value="Unassembled WGS sequence"/>
</dbReference>
<sequence length="427" mass="47667">MNWLLILVIGSCAVGSTTAVPLTDDDEKVDYTGHSILSVVPETSDQVNVLFRLQNEMGIDFWTEAGVPGSKAVVRVAPEQLSVFTKKLSEAGMTAKTDVKNVQELIDEERDGAQFNTYSSTPLRFRRYLTNVEFELALKSYGLEYDHVEYSPIGKSYEGRDIIGVHITKGTNRPIIFFECGIHAREWVAHATCLYIIDQLATMYSKDETVRRLVDEYEWRIHPVVNPDGYAYTHTIDRLWRKTRSVSKIFGGCRGADANRNFDVGPFCGVGTSNDTCSEIYCGDSPFSEPETRALRDAVLAARDRVSFYFGLHSYSLLWMFPYSYTTKNATNYQELLTISERGAEAIRKVSGTNYTVGPINKIVYPVTGSSVDWAYEKAGVTKSFALELQPESTSSDSSKGFLLPPKYILPTAEETWAGIRAAIGSP</sequence>
<protein>
    <submittedName>
        <fullName evidence="1">Uncharacterized protein</fullName>
    </submittedName>
</protein>